<protein>
    <submittedName>
        <fullName evidence="4">DUF2802 domain-containing protein</fullName>
    </submittedName>
</protein>
<reference evidence="4 5" key="1">
    <citation type="submission" date="2024-04" db="EMBL/GenBank/DDBJ databases">
        <title>Dissimilatory iodate-reducing microorganisms contribute to the enrichment of iodine in groundwater.</title>
        <authorList>
            <person name="Jiang Z."/>
        </authorList>
    </citation>
    <scope>NUCLEOTIDE SEQUENCE [LARGE SCALE GENOMIC DNA]</scope>
    <source>
        <strain evidence="4 5">NCP973</strain>
    </source>
</reference>
<sequence>MFGASLPSLEIAGLTIGVREAVLALIVLVALYIAVVLWRMRRLGGMSAAPSTSLAAGKAEPTEIPAAAGNEDESTLPDRRSDTLSADSFASSSARLASELVTEGLARELGQLRDEVDAMRGELAALREDMLQEVAHLRAAQTVSPIYGDAVQMAAAGYDAAAIAERCGIARAEAELVVALARSQVQ</sequence>
<feature type="coiled-coil region" evidence="1">
    <location>
        <begin position="102"/>
        <end position="129"/>
    </location>
</feature>
<evidence type="ECO:0000313" key="4">
    <source>
        <dbReference type="EMBL" id="WZJ21519.1"/>
    </source>
</evidence>
<keyword evidence="1" id="KW-0175">Coiled coil</keyword>
<evidence type="ECO:0000256" key="1">
    <source>
        <dbReference type="SAM" id="Coils"/>
    </source>
</evidence>
<feature type="region of interest" description="Disordered" evidence="2">
    <location>
        <begin position="49"/>
        <end position="84"/>
    </location>
</feature>
<dbReference type="Proteomes" id="UP001479520">
    <property type="component" value="Chromosome"/>
</dbReference>
<dbReference type="InterPro" id="IPR021244">
    <property type="entry name" value="DUF2802"/>
</dbReference>
<keyword evidence="3" id="KW-0812">Transmembrane</keyword>
<dbReference type="RefSeq" id="WP_051295276.1">
    <property type="nucleotide sequence ID" value="NZ_CALFBA010000068.1"/>
</dbReference>
<keyword evidence="5" id="KW-1185">Reference proteome</keyword>
<dbReference type="EMBL" id="CP151406">
    <property type="protein sequence ID" value="WZJ21519.1"/>
    <property type="molecule type" value="Genomic_DNA"/>
</dbReference>
<accession>A0ABZ2XI53</accession>
<evidence type="ECO:0000256" key="3">
    <source>
        <dbReference type="SAM" id="Phobius"/>
    </source>
</evidence>
<evidence type="ECO:0000313" key="5">
    <source>
        <dbReference type="Proteomes" id="UP001479520"/>
    </source>
</evidence>
<organism evidence="4 5">
    <name type="scientific">Azonexus hydrophilus</name>
    <dbReference type="NCBI Taxonomy" id="418702"/>
    <lineage>
        <taxon>Bacteria</taxon>
        <taxon>Pseudomonadati</taxon>
        <taxon>Pseudomonadota</taxon>
        <taxon>Betaproteobacteria</taxon>
        <taxon>Rhodocyclales</taxon>
        <taxon>Azonexaceae</taxon>
        <taxon>Azonexus</taxon>
    </lineage>
</organism>
<proteinExistence type="predicted"/>
<dbReference type="Pfam" id="PF10975">
    <property type="entry name" value="DUF2802"/>
    <property type="match status" value="1"/>
</dbReference>
<feature type="transmembrane region" description="Helical" evidence="3">
    <location>
        <begin position="20"/>
        <end position="38"/>
    </location>
</feature>
<evidence type="ECO:0000256" key="2">
    <source>
        <dbReference type="SAM" id="MobiDB-lite"/>
    </source>
</evidence>
<keyword evidence="3" id="KW-0472">Membrane</keyword>
<name>A0ABZ2XI53_9RHOO</name>
<gene>
    <name evidence="4" type="ORF">AADV58_16430</name>
</gene>
<keyword evidence="3" id="KW-1133">Transmembrane helix</keyword>